<evidence type="ECO:0000256" key="3">
    <source>
        <dbReference type="ARBA" id="ARBA00023004"/>
    </source>
</evidence>
<dbReference type="GO" id="GO:0046872">
    <property type="term" value="F:metal ion binding"/>
    <property type="evidence" value="ECO:0007669"/>
    <property type="project" value="UniProtKB-KW"/>
</dbReference>
<evidence type="ECO:0000313" key="7">
    <source>
        <dbReference type="Proteomes" id="UP000059672"/>
    </source>
</evidence>
<accession>A0A109RNY2</accession>
<keyword evidence="3 4" id="KW-0408">Iron</keyword>
<keyword evidence="7" id="KW-1185">Reference proteome</keyword>
<dbReference type="InterPro" id="IPR036909">
    <property type="entry name" value="Cyt_c-like_dom_sf"/>
</dbReference>
<dbReference type="OrthoDB" id="955119at2"/>
<evidence type="ECO:0000313" key="6">
    <source>
        <dbReference type="EMBL" id="AMC11587.1"/>
    </source>
</evidence>
<proteinExistence type="predicted"/>
<dbReference type="GO" id="GO:0009055">
    <property type="term" value="F:electron transfer activity"/>
    <property type="evidence" value="ECO:0007669"/>
    <property type="project" value="InterPro"/>
</dbReference>
<dbReference type="Pfam" id="PF00034">
    <property type="entry name" value="Cytochrom_C"/>
    <property type="match status" value="1"/>
</dbReference>
<protein>
    <submittedName>
        <fullName evidence="6">Cytochrome C</fullName>
    </submittedName>
</protein>
<dbReference type="PATRIC" id="fig|1622118.3.peg.2074"/>
<dbReference type="RefSeq" id="WP_068209620.1">
    <property type="nucleotide sequence ID" value="NZ_CP013355.1"/>
</dbReference>
<reference evidence="7" key="1">
    <citation type="submission" date="2015-12" db="EMBL/GenBank/DDBJ databases">
        <title>Complete genome sequence of Lutibacter profundus strain LP1.</title>
        <authorList>
            <person name="Wissuwa J."/>
            <person name="Le Moine Bauer S."/>
            <person name="Stokke R."/>
            <person name="Dahle H."/>
            <person name="Steen I.H."/>
        </authorList>
    </citation>
    <scope>NUCLEOTIDE SEQUENCE [LARGE SCALE GENOMIC DNA]</scope>
    <source>
        <strain evidence="7">LP1</strain>
    </source>
</reference>
<dbReference type="SUPFAM" id="SSF46626">
    <property type="entry name" value="Cytochrome c"/>
    <property type="match status" value="1"/>
</dbReference>
<dbReference type="AlphaFoldDB" id="A0A109RNY2"/>
<sequence length="157" mass="17466">MKFKVVVLAVVVIFVTSCGNEKKEEKSSAPVEVKKEVVKKEATTNPMDDKGIGPITSLTLADIDETMVAEGKELFKMKCSACHKISKRVVGPALAGITERRSPEWIMNMILNPEEMVAKNPIAKKLLAEYLAPMANQNLTEKEARVILEYFRTKKAK</sequence>
<evidence type="ECO:0000256" key="4">
    <source>
        <dbReference type="PROSITE-ProRule" id="PRU00433"/>
    </source>
</evidence>
<organism evidence="6 7">
    <name type="scientific">Lutibacter profundi</name>
    <dbReference type="NCBI Taxonomy" id="1622118"/>
    <lineage>
        <taxon>Bacteria</taxon>
        <taxon>Pseudomonadati</taxon>
        <taxon>Bacteroidota</taxon>
        <taxon>Flavobacteriia</taxon>
        <taxon>Flavobacteriales</taxon>
        <taxon>Flavobacteriaceae</taxon>
        <taxon>Lutibacter</taxon>
    </lineage>
</organism>
<dbReference type="Proteomes" id="UP000059672">
    <property type="component" value="Chromosome"/>
</dbReference>
<evidence type="ECO:0000259" key="5">
    <source>
        <dbReference type="PROSITE" id="PS51007"/>
    </source>
</evidence>
<dbReference type="EMBL" id="CP013355">
    <property type="protein sequence ID" value="AMC11587.1"/>
    <property type="molecule type" value="Genomic_DNA"/>
</dbReference>
<dbReference type="Gene3D" id="1.10.760.10">
    <property type="entry name" value="Cytochrome c-like domain"/>
    <property type="match status" value="1"/>
</dbReference>
<dbReference type="GO" id="GO:0020037">
    <property type="term" value="F:heme binding"/>
    <property type="evidence" value="ECO:0007669"/>
    <property type="project" value="InterPro"/>
</dbReference>
<dbReference type="PROSITE" id="PS51007">
    <property type="entry name" value="CYTC"/>
    <property type="match status" value="1"/>
</dbReference>
<gene>
    <name evidence="6" type="ORF">Lupro_10060</name>
</gene>
<dbReference type="InterPro" id="IPR009056">
    <property type="entry name" value="Cyt_c-like_dom"/>
</dbReference>
<keyword evidence="2 4" id="KW-0479">Metal-binding</keyword>
<reference evidence="6 7" key="2">
    <citation type="journal article" date="2016" name="Int. J. Syst. Evol. Microbiol.">
        <title>Lutibacter profundi sp. nov., isolated from a deep-sea hydrothermal system on the Arctic Mid-Ocean Ridge and emended description of the genus Lutibacter.</title>
        <authorList>
            <person name="Le Moine Bauer S."/>
            <person name="Roalkvam I."/>
            <person name="Steen I.H."/>
            <person name="Dahle H."/>
        </authorList>
    </citation>
    <scope>NUCLEOTIDE SEQUENCE [LARGE SCALE GENOMIC DNA]</scope>
    <source>
        <strain evidence="6 7">LP1</strain>
    </source>
</reference>
<dbReference type="KEGG" id="lut:Lupro_10060"/>
<dbReference type="STRING" id="1622118.Lupro_10060"/>
<dbReference type="PROSITE" id="PS51257">
    <property type="entry name" value="PROKAR_LIPOPROTEIN"/>
    <property type="match status" value="1"/>
</dbReference>
<keyword evidence="1 4" id="KW-0349">Heme</keyword>
<evidence type="ECO:0000256" key="2">
    <source>
        <dbReference type="ARBA" id="ARBA00022723"/>
    </source>
</evidence>
<evidence type="ECO:0000256" key="1">
    <source>
        <dbReference type="ARBA" id="ARBA00022617"/>
    </source>
</evidence>
<feature type="domain" description="Cytochrome c" evidence="5">
    <location>
        <begin position="66"/>
        <end position="155"/>
    </location>
</feature>
<name>A0A109RNY2_9FLAO</name>